<dbReference type="EC" id="2.3.1.50" evidence="3"/>
<proteinExistence type="inferred from homology"/>
<comment type="cofactor">
    <cofactor evidence="1 8">
        <name>pyridoxal 5'-phosphate</name>
        <dbReference type="ChEBI" id="CHEBI:597326"/>
    </cofactor>
</comment>
<dbReference type="Proteomes" id="UP000887540">
    <property type="component" value="Unplaced"/>
</dbReference>
<dbReference type="PANTHER" id="PTHR13693:SF3">
    <property type="entry name" value="LD36009P"/>
    <property type="match status" value="1"/>
</dbReference>
<dbReference type="InterPro" id="IPR015422">
    <property type="entry name" value="PyrdxlP-dep_Trfase_small"/>
</dbReference>
<dbReference type="InterPro" id="IPR015424">
    <property type="entry name" value="PyrdxlP-dep_Trfase"/>
</dbReference>
<feature type="domain" description="Aminotransferase class I/classII large" evidence="9">
    <location>
        <begin position="199"/>
        <end position="556"/>
    </location>
</feature>
<evidence type="ECO:0000256" key="6">
    <source>
        <dbReference type="ARBA" id="ARBA00023315"/>
    </source>
</evidence>
<comment type="similarity">
    <text evidence="2 8">Belongs to the class-II pyridoxal-phosphate-dependent aminotransferase family.</text>
</comment>
<dbReference type="GO" id="GO:0030170">
    <property type="term" value="F:pyridoxal phosphate binding"/>
    <property type="evidence" value="ECO:0007669"/>
    <property type="project" value="InterPro"/>
</dbReference>
<dbReference type="InterPro" id="IPR015421">
    <property type="entry name" value="PyrdxlP-dep_Trfase_major"/>
</dbReference>
<dbReference type="CDD" id="cd06454">
    <property type="entry name" value="KBL_like"/>
    <property type="match status" value="1"/>
</dbReference>
<evidence type="ECO:0000256" key="4">
    <source>
        <dbReference type="ARBA" id="ARBA00022679"/>
    </source>
</evidence>
<dbReference type="InterPro" id="IPR050087">
    <property type="entry name" value="AON_synthase_class-II"/>
</dbReference>
<protein>
    <recommendedName>
        <fullName evidence="3">serine C-palmitoyltransferase</fullName>
        <ecNumber evidence="3">2.3.1.50</ecNumber>
    </recommendedName>
</protein>
<keyword evidence="5 8" id="KW-0663">Pyridoxal phosphate</keyword>
<evidence type="ECO:0000259" key="9">
    <source>
        <dbReference type="Pfam" id="PF00155"/>
    </source>
</evidence>
<dbReference type="PROSITE" id="PS00599">
    <property type="entry name" value="AA_TRANSFER_CLASS_2"/>
    <property type="match status" value="1"/>
</dbReference>
<accession>A0A914DSY5</accession>
<dbReference type="Pfam" id="PF00155">
    <property type="entry name" value="Aminotran_1_2"/>
    <property type="match status" value="1"/>
</dbReference>
<dbReference type="GO" id="GO:0004758">
    <property type="term" value="F:serine C-palmitoyltransferase activity"/>
    <property type="evidence" value="ECO:0007669"/>
    <property type="project" value="UniProtKB-EC"/>
</dbReference>
<organism evidence="10 11">
    <name type="scientific">Acrobeloides nanus</name>
    <dbReference type="NCBI Taxonomy" id="290746"/>
    <lineage>
        <taxon>Eukaryota</taxon>
        <taxon>Metazoa</taxon>
        <taxon>Ecdysozoa</taxon>
        <taxon>Nematoda</taxon>
        <taxon>Chromadorea</taxon>
        <taxon>Rhabditida</taxon>
        <taxon>Tylenchina</taxon>
        <taxon>Cephalobomorpha</taxon>
        <taxon>Cephaloboidea</taxon>
        <taxon>Cephalobidae</taxon>
        <taxon>Acrobeloides</taxon>
    </lineage>
</organism>
<dbReference type="WBParaSite" id="ACRNAN_scaffold3632.g16976.t1">
    <property type="protein sequence ID" value="ACRNAN_scaffold3632.g16976.t1"/>
    <property type="gene ID" value="ACRNAN_scaffold3632.g16976"/>
</dbReference>
<evidence type="ECO:0000256" key="1">
    <source>
        <dbReference type="ARBA" id="ARBA00001933"/>
    </source>
</evidence>
<dbReference type="InterPro" id="IPR001917">
    <property type="entry name" value="Aminotrans_II_pyridoxalP_BS"/>
</dbReference>
<evidence type="ECO:0000313" key="11">
    <source>
        <dbReference type="WBParaSite" id="ACRNAN_scaffold3632.g16976.t1"/>
    </source>
</evidence>
<evidence type="ECO:0000313" key="10">
    <source>
        <dbReference type="Proteomes" id="UP000887540"/>
    </source>
</evidence>
<dbReference type="Gene3D" id="3.90.1150.10">
    <property type="entry name" value="Aspartate Aminotransferase, domain 1"/>
    <property type="match status" value="1"/>
</dbReference>
<evidence type="ECO:0000256" key="7">
    <source>
        <dbReference type="ARBA" id="ARBA00048528"/>
    </source>
</evidence>
<keyword evidence="4" id="KW-0808">Transferase</keyword>
<dbReference type="InterPro" id="IPR004839">
    <property type="entry name" value="Aminotransferase_I/II_large"/>
</dbReference>
<evidence type="ECO:0000256" key="3">
    <source>
        <dbReference type="ARBA" id="ARBA00013220"/>
    </source>
</evidence>
<dbReference type="AlphaFoldDB" id="A0A914DSY5"/>
<dbReference type="Gene3D" id="3.40.640.10">
    <property type="entry name" value="Type I PLP-dependent aspartate aminotransferase-like (Major domain)"/>
    <property type="match status" value="1"/>
</dbReference>
<keyword evidence="6" id="KW-0012">Acyltransferase</keyword>
<reference evidence="11" key="1">
    <citation type="submission" date="2022-11" db="UniProtKB">
        <authorList>
            <consortium name="WormBaseParasite"/>
        </authorList>
    </citation>
    <scope>IDENTIFICATION</scope>
</reference>
<comment type="catalytic activity">
    <reaction evidence="7">
        <text>L-serine + hexadecanoyl-CoA + H(+) = 3-oxosphinganine + CO2 + CoA</text>
        <dbReference type="Rhea" id="RHEA:14761"/>
        <dbReference type="ChEBI" id="CHEBI:15378"/>
        <dbReference type="ChEBI" id="CHEBI:16526"/>
        <dbReference type="ChEBI" id="CHEBI:33384"/>
        <dbReference type="ChEBI" id="CHEBI:57287"/>
        <dbReference type="ChEBI" id="CHEBI:57379"/>
        <dbReference type="ChEBI" id="CHEBI:58299"/>
        <dbReference type="EC" id="2.3.1.50"/>
    </reaction>
</comment>
<evidence type="ECO:0000256" key="5">
    <source>
        <dbReference type="ARBA" id="ARBA00022898"/>
    </source>
</evidence>
<name>A0A914DSY5_9BILA</name>
<dbReference type="GO" id="GO:0046512">
    <property type="term" value="P:sphingosine biosynthetic process"/>
    <property type="evidence" value="ECO:0007669"/>
    <property type="project" value="TreeGrafter"/>
</dbReference>
<dbReference type="PANTHER" id="PTHR13693">
    <property type="entry name" value="CLASS II AMINOTRANSFERASE/8-AMINO-7-OXONONANOATE SYNTHASE"/>
    <property type="match status" value="1"/>
</dbReference>
<dbReference type="GO" id="GO:0017059">
    <property type="term" value="C:serine palmitoyltransferase complex"/>
    <property type="evidence" value="ECO:0007669"/>
    <property type="project" value="TreeGrafter"/>
</dbReference>
<dbReference type="GO" id="GO:0046513">
    <property type="term" value="P:ceramide biosynthetic process"/>
    <property type="evidence" value="ECO:0007669"/>
    <property type="project" value="TreeGrafter"/>
</dbReference>
<sequence length="575" mass="65527">MRYEDMDLVLYGVDSMFNFVEKYLENRLGSKEIPEAVIKYVDLEEDRNILTLKNIKFEKNDANNNIAIGKQKNNKSISNKEAISSPDQKSLNEFPQIAWWIVVWIYLAWALLNLKGYFKVAMHKLGIMKHSANEEYFKQKDFVPLYSSFESFYTRFLYMCRRDVFERPICSSPSAKTTILERMTKDNGWTFQFTGRKIDVINVGSYNYLGFAENHGPCAQAAANAIETQGIAPCSSSLEGGQYHTQKELENLVAEFLCVDAAICFSMGFATNSWNILCLVDKDCLIVSDEKNHASLILGCRLSKCPIKVFKHNDMKDLEKILREAILYGNRKDKKYRPYKKILIVVEGIYSMEGSICPLPEIIALKKKYNCYLYLDEAHSIGALGKNGRGVVEYWSCNPKDVDIMMGTFTKSFGGVGGYISGSKTLIAHLRKRSPLVRYSQSLTPATIQQVYQSMRIIMGKDGNGQKRICQLAENVRYFRRKMKKMGFVLYGSDDSPVVPMLIYFPEHLINWGRETLKHKIGCVVVSYPATSMIEARARICISAAHTKEMLDTVLQEFSQIGDEMGLKFSYAVVN</sequence>
<dbReference type="SUPFAM" id="SSF53383">
    <property type="entry name" value="PLP-dependent transferases"/>
    <property type="match status" value="1"/>
</dbReference>
<dbReference type="GO" id="GO:0016020">
    <property type="term" value="C:membrane"/>
    <property type="evidence" value="ECO:0007669"/>
    <property type="project" value="GOC"/>
</dbReference>
<keyword evidence="10" id="KW-1185">Reference proteome</keyword>
<evidence type="ECO:0000256" key="2">
    <source>
        <dbReference type="ARBA" id="ARBA00008392"/>
    </source>
</evidence>
<evidence type="ECO:0000256" key="8">
    <source>
        <dbReference type="RuleBase" id="RU003693"/>
    </source>
</evidence>